<feature type="compositionally biased region" description="Low complexity" evidence="1">
    <location>
        <begin position="53"/>
        <end position="62"/>
    </location>
</feature>
<evidence type="ECO:0000313" key="4">
    <source>
        <dbReference type="EMBL" id="QPP05018.1"/>
    </source>
</evidence>
<evidence type="ECO:0000256" key="2">
    <source>
        <dbReference type="SAM" id="Phobius"/>
    </source>
</evidence>
<feature type="signal peptide" evidence="3">
    <location>
        <begin position="1"/>
        <end position="37"/>
    </location>
</feature>
<keyword evidence="2" id="KW-1133">Transmembrane helix</keyword>
<evidence type="ECO:0008006" key="6">
    <source>
        <dbReference type="Google" id="ProtNLM"/>
    </source>
</evidence>
<dbReference type="PROSITE" id="PS51318">
    <property type="entry name" value="TAT"/>
    <property type="match status" value="1"/>
</dbReference>
<dbReference type="EMBL" id="CP048882">
    <property type="protein sequence ID" value="QPP05018.1"/>
    <property type="molecule type" value="Genomic_DNA"/>
</dbReference>
<organism evidence="4 5">
    <name type="scientific">Streptomyces bathyalis</name>
    <dbReference type="NCBI Taxonomy" id="2710756"/>
    <lineage>
        <taxon>Bacteria</taxon>
        <taxon>Bacillati</taxon>
        <taxon>Actinomycetota</taxon>
        <taxon>Actinomycetes</taxon>
        <taxon>Kitasatosporales</taxon>
        <taxon>Streptomycetaceae</taxon>
        <taxon>Streptomyces</taxon>
    </lineage>
</organism>
<sequence length="111" mass="11097">MPAAGRSSISSHRRALMTATGAGAVLCALLFVPSAKATPDAPGTGGARHAATSYPDSSSYPRDSADGRAHRTSAGEEPGQDGFTSPFVLSALGVAGAGGAMIARARRRRTG</sequence>
<keyword evidence="2" id="KW-0472">Membrane</keyword>
<evidence type="ECO:0000256" key="1">
    <source>
        <dbReference type="SAM" id="MobiDB-lite"/>
    </source>
</evidence>
<dbReference type="Proteomes" id="UP000595046">
    <property type="component" value="Chromosome"/>
</dbReference>
<proteinExistence type="predicted"/>
<evidence type="ECO:0000256" key="3">
    <source>
        <dbReference type="SAM" id="SignalP"/>
    </source>
</evidence>
<name>A0A7T1WPQ5_9ACTN</name>
<keyword evidence="2" id="KW-0812">Transmembrane</keyword>
<feature type="chain" id="PRO_5032776782" description="Gram-positive cocci surface proteins LPxTG domain-containing protein" evidence="3">
    <location>
        <begin position="38"/>
        <end position="111"/>
    </location>
</feature>
<dbReference type="AlphaFoldDB" id="A0A7T1WPQ5"/>
<protein>
    <recommendedName>
        <fullName evidence="6">Gram-positive cocci surface proteins LPxTG domain-containing protein</fullName>
    </recommendedName>
</protein>
<dbReference type="InterPro" id="IPR006311">
    <property type="entry name" value="TAT_signal"/>
</dbReference>
<accession>A0A7T1WPQ5</accession>
<feature type="region of interest" description="Disordered" evidence="1">
    <location>
        <begin position="37"/>
        <end position="85"/>
    </location>
</feature>
<evidence type="ECO:0000313" key="5">
    <source>
        <dbReference type="Proteomes" id="UP000595046"/>
    </source>
</evidence>
<keyword evidence="5" id="KW-1185">Reference proteome</keyword>
<reference evidence="5" key="1">
    <citation type="submission" date="2020-02" db="EMBL/GenBank/DDBJ databases">
        <title>Streptomyces sp. ASO4wet.</title>
        <authorList>
            <person name="Risdian C."/>
            <person name="Landwehr W."/>
            <person name="Schupp P."/>
            <person name="Wink J."/>
        </authorList>
    </citation>
    <scope>NUCLEOTIDE SEQUENCE [LARGE SCALE GENOMIC DNA]</scope>
    <source>
        <strain evidence="5">ASO4wet</strain>
    </source>
</reference>
<dbReference type="KEGG" id="sbat:G4Z16_11090"/>
<gene>
    <name evidence="4" type="ORF">G4Z16_11090</name>
</gene>
<dbReference type="RefSeq" id="WP_197355068.1">
    <property type="nucleotide sequence ID" value="NZ_CP048882.1"/>
</dbReference>
<feature type="transmembrane region" description="Helical" evidence="2">
    <location>
        <begin position="83"/>
        <end position="103"/>
    </location>
</feature>
<keyword evidence="3" id="KW-0732">Signal</keyword>